<dbReference type="Pfam" id="PF13466">
    <property type="entry name" value="STAS_2"/>
    <property type="match status" value="1"/>
</dbReference>
<dbReference type="GO" id="GO:0043856">
    <property type="term" value="F:anti-sigma factor antagonist activity"/>
    <property type="evidence" value="ECO:0007669"/>
    <property type="project" value="TreeGrafter"/>
</dbReference>
<dbReference type="InterPro" id="IPR036513">
    <property type="entry name" value="STAS_dom_sf"/>
</dbReference>
<feature type="compositionally biased region" description="Low complexity" evidence="1">
    <location>
        <begin position="113"/>
        <end position="128"/>
    </location>
</feature>
<dbReference type="PROSITE" id="PS50801">
    <property type="entry name" value="STAS"/>
    <property type="match status" value="1"/>
</dbReference>
<dbReference type="PANTHER" id="PTHR33495">
    <property type="entry name" value="ANTI-SIGMA FACTOR ANTAGONIST TM_1081-RELATED-RELATED"/>
    <property type="match status" value="1"/>
</dbReference>
<organism evidence="3 4">
    <name type="scientific">Actinospica acidithermotolerans</name>
    <dbReference type="NCBI Taxonomy" id="2828514"/>
    <lineage>
        <taxon>Bacteria</taxon>
        <taxon>Bacillati</taxon>
        <taxon>Actinomycetota</taxon>
        <taxon>Actinomycetes</taxon>
        <taxon>Catenulisporales</taxon>
        <taxon>Actinospicaceae</taxon>
        <taxon>Actinospica</taxon>
    </lineage>
</organism>
<evidence type="ECO:0000313" key="4">
    <source>
        <dbReference type="Proteomes" id="UP000676325"/>
    </source>
</evidence>
<gene>
    <name evidence="3" type="ORF">KDK95_04525</name>
</gene>
<dbReference type="EMBL" id="JAGSOH010000007">
    <property type="protein sequence ID" value="MBR7825560.1"/>
    <property type="molecule type" value="Genomic_DNA"/>
</dbReference>
<protein>
    <submittedName>
        <fullName evidence="3">STAS domain-containing protein</fullName>
    </submittedName>
</protein>
<reference evidence="3" key="1">
    <citation type="submission" date="2021-04" db="EMBL/GenBank/DDBJ databases">
        <title>Genome based classification of Actinospica acidithermotolerans sp. nov., an actinobacterium isolated from an Indonesian hot spring.</title>
        <authorList>
            <person name="Kusuma A.B."/>
            <person name="Putra K.E."/>
            <person name="Nafisah S."/>
            <person name="Loh J."/>
            <person name="Nouioui I."/>
            <person name="Goodfellow M."/>
        </authorList>
    </citation>
    <scope>NUCLEOTIDE SEQUENCE</scope>
    <source>
        <strain evidence="3">MGRD01-02</strain>
    </source>
</reference>
<evidence type="ECO:0000259" key="2">
    <source>
        <dbReference type="PROSITE" id="PS50801"/>
    </source>
</evidence>
<dbReference type="CDD" id="cd07043">
    <property type="entry name" value="STAS_anti-anti-sigma_factors"/>
    <property type="match status" value="1"/>
</dbReference>
<comment type="caution">
    <text evidence="3">The sequence shown here is derived from an EMBL/GenBank/DDBJ whole genome shotgun (WGS) entry which is preliminary data.</text>
</comment>
<name>A0A941E3K5_9ACTN</name>
<evidence type="ECO:0000256" key="1">
    <source>
        <dbReference type="SAM" id="MobiDB-lite"/>
    </source>
</evidence>
<evidence type="ECO:0000313" key="3">
    <source>
        <dbReference type="EMBL" id="MBR7825560.1"/>
    </source>
</evidence>
<dbReference type="InterPro" id="IPR002645">
    <property type="entry name" value="STAS_dom"/>
</dbReference>
<proteinExistence type="predicted"/>
<dbReference type="PANTHER" id="PTHR33495:SF2">
    <property type="entry name" value="ANTI-SIGMA FACTOR ANTAGONIST TM_1081-RELATED"/>
    <property type="match status" value="1"/>
</dbReference>
<sequence>MDTTLEITSHRDPDGRSVLTLRGEVDIRTGPRLRAALDEQIARGRPLVLDVAGAVLIDAAGLRVLTSAQRRAAELGRPPITLRGVRPLFAKTLDLTGLDHLFPREPAPAPVLAGTAPGAGRPRQAPPAARRPHPAARALASA</sequence>
<dbReference type="SUPFAM" id="SSF52091">
    <property type="entry name" value="SpoIIaa-like"/>
    <property type="match status" value="1"/>
</dbReference>
<feature type="domain" description="STAS" evidence="2">
    <location>
        <begin position="6"/>
        <end position="98"/>
    </location>
</feature>
<dbReference type="InterPro" id="IPR058548">
    <property type="entry name" value="MlaB-like_STAS"/>
</dbReference>
<dbReference type="AlphaFoldDB" id="A0A941E3K5"/>
<keyword evidence="4" id="KW-1185">Reference proteome</keyword>
<accession>A0A941E3K5</accession>
<dbReference type="Proteomes" id="UP000676325">
    <property type="component" value="Unassembled WGS sequence"/>
</dbReference>
<feature type="region of interest" description="Disordered" evidence="1">
    <location>
        <begin position="106"/>
        <end position="142"/>
    </location>
</feature>
<dbReference type="Gene3D" id="3.30.750.24">
    <property type="entry name" value="STAS domain"/>
    <property type="match status" value="1"/>
</dbReference>
<dbReference type="RefSeq" id="WP_212516715.1">
    <property type="nucleotide sequence ID" value="NZ_JAGSOH010000007.1"/>
</dbReference>